<evidence type="ECO:0000259" key="1">
    <source>
        <dbReference type="Pfam" id="PF13672"/>
    </source>
</evidence>
<name>A0A0Q3TK60_9BACI</name>
<organism evidence="2 3">
    <name type="scientific">Heyndrickxia shackletonii</name>
    <dbReference type="NCBI Taxonomy" id="157838"/>
    <lineage>
        <taxon>Bacteria</taxon>
        <taxon>Bacillati</taxon>
        <taxon>Bacillota</taxon>
        <taxon>Bacilli</taxon>
        <taxon>Bacillales</taxon>
        <taxon>Bacillaceae</taxon>
        <taxon>Heyndrickxia</taxon>
    </lineage>
</organism>
<proteinExistence type="predicted"/>
<protein>
    <recommendedName>
        <fullName evidence="1">PPM-type phosphatase domain-containing protein</fullName>
    </recommendedName>
</protein>
<dbReference type="InterPro" id="IPR036457">
    <property type="entry name" value="PPM-type-like_dom_sf"/>
</dbReference>
<dbReference type="Proteomes" id="UP000051888">
    <property type="component" value="Unassembled WGS sequence"/>
</dbReference>
<dbReference type="AlphaFoldDB" id="A0A0Q3TK60"/>
<dbReference type="STRING" id="157838.AN964_13305"/>
<feature type="domain" description="PPM-type phosphatase" evidence="1">
    <location>
        <begin position="16"/>
        <end position="225"/>
    </location>
</feature>
<comment type="caution">
    <text evidence="2">The sequence shown here is derived from an EMBL/GenBank/DDBJ whole genome shotgun (WGS) entry which is preliminary data.</text>
</comment>
<evidence type="ECO:0000313" key="3">
    <source>
        <dbReference type="Proteomes" id="UP000051888"/>
    </source>
</evidence>
<dbReference type="EMBL" id="LJJC01000004">
    <property type="protein sequence ID" value="KQL54376.1"/>
    <property type="molecule type" value="Genomic_DNA"/>
</dbReference>
<dbReference type="InterPro" id="IPR001932">
    <property type="entry name" value="PPM-type_phosphatase-like_dom"/>
</dbReference>
<sequence length="280" mass="32088">MRVTFTTFKGVRELNEDSIIINDKISIYGVADGVSSLTPFISKEGYTGGYIASNEVKQYFESQTTYNSFTNDLFTINNKLYRKMKEYNIDILKKEQLWGTALAVVKVSDTYVDFIQMGDCMVLALYQNNEVRPLTRIQTSNVENAAIAKWKDMIDKGIRNREDLFENVKDILISNRQKSNTLDGYGVLNGENQALDYVESGKINRIGLKHLILLTDGMFLPAESIPNSINYWNYVVECILSKGIEKYTRDLIDLEETDPECVRFPRFKKSDDKTGMMISF</sequence>
<dbReference type="SUPFAM" id="SSF81606">
    <property type="entry name" value="PP2C-like"/>
    <property type="match status" value="1"/>
</dbReference>
<dbReference type="Pfam" id="PF13672">
    <property type="entry name" value="PP2C_2"/>
    <property type="match status" value="1"/>
</dbReference>
<evidence type="ECO:0000313" key="2">
    <source>
        <dbReference type="EMBL" id="KQL54376.1"/>
    </source>
</evidence>
<dbReference type="Gene3D" id="3.60.40.10">
    <property type="entry name" value="PPM-type phosphatase domain"/>
    <property type="match status" value="1"/>
</dbReference>
<accession>A0A0Q3TK60</accession>
<dbReference type="PATRIC" id="fig|157838.3.peg.2957"/>
<gene>
    <name evidence="2" type="ORF">AN964_13305</name>
</gene>
<keyword evidence="3" id="KW-1185">Reference proteome</keyword>
<reference evidence="2 3" key="1">
    <citation type="submission" date="2015-09" db="EMBL/GenBank/DDBJ databases">
        <title>Genome sequencing project for genomic taxonomy and phylogenomics of Bacillus-like bacteria.</title>
        <authorList>
            <person name="Liu B."/>
            <person name="Wang J."/>
            <person name="Zhu Y."/>
            <person name="Liu G."/>
            <person name="Chen Q."/>
            <person name="Chen Z."/>
            <person name="Lan J."/>
            <person name="Che J."/>
            <person name="Ge C."/>
            <person name="Shi H."/>
            <person name="Pan Z."/>
            <person name="Liu X."/>
        </authorList>
    </citation>
    <scope>NUCLEOTIDE SEQUENCE [LARGE SCALE GENOMIC DNA]</scope>
    <source>
        <strain evidence="2 3">LMG 18435</strain>
    </source>
</reference>